<dbReference type="CDD" id="cd06852">
    <property type="entry name" value="GT_MraY"/>
    <property type="match status" value="1"/>
</dbReference>
<dbReference type="GO" id="GO:0020037">
    <property type="term" value="F:heme binding"/>
    <property type="evidence" value="ECO:0007669"/>
    <property type="project" value="InterPro"/>
</dbReference>
<dbReference type="PROSITE" id="PS01347">
    <property type="entry name" value="MRAY_1"/>
    <property type="match status" value="1"/>
</dbReference>
<feature type="transmembrane region" description="Helical" evidence="7">
    <location>
        <begin position="333"/>
        <end position="351"/>
    </location>
</feature>
<dbReference type="InterPro" id="IPR036396">
    <property type="entry name" value="Cyt_P450_sf"/>
</dbReference>
<dbReference type="OrthoDB" id="2020675at2759"/>
<dbReference type="GO" id="GO:0005506">
    <property type="term" value="F:iron ion binding"/>
    <property type="evidence" value="ECO:0007669"/>
    <property type="project" value="InterPro"/>
</dbReference>
<dbReference type="GO" id="GO:0016705">
    <property type="term" value="F:oxidoreductase activity, acting on paired donors, with incorporation or reduction of molecular oxygen"/>
    <property type="evidence" value="ECO:0007669"/>
    <property type="project" value="InterPro"/>
</dbReference>
<dbReference type="GO" id="GO:0004497">
    <property type="term" value="F:monooxygenase activity"/>
    <property type="evidence" value="ECO:0007669"/>
    <property type="project" value="InterPro"/>
</dbReference>
<dbReference type="InterPro" id="IPR000715">
    <property type="entry name" value="Glycosyl_transferase_4"/>
</dbReference>
<feature type="transmembrane region" description="Helical" evidence="7">
    <location>
        <begin position="537"/>
        <end position="557"/>
    </location>
</feature>
<dbReference type="PANTHER" id="PTHR22926:SF5">
    <property type="entry name" value="PHOSPHO-N-ACETYLMURAMOYL-PENTAPEPTIDE-TRANSFERASE HOMOLOG"/>
    <property type="match status" value="1"/>
</dbReference>
<sequence>MIDFWMKDIIRETEEAVESRIPPPPPHTSTADIGSHLFDFLFAAQDASTSSLLTKDMSLVMRSHSSPANPNCFARLGSQRYPLSLLRISSNPAFRRLRPRSYFGLEISESGVWKHGFRRRIVQVRAMDEGFSSLDDWQDDDDILENRHSSSEVEESDGDDLLNPVSDIDLPTVREPFLETNDALTGAAHRVKHGVITNIGLMTFLTILLLLVDSCAWRIVRLPLEPFYLMRPFCISAILVSCAGYVCVPLLRSLKIHSIIRREGPARHSSKKGTPTMGGLFFVPIGIIVAEVSVGFSSIEVRGAAVATLAFAAIGLLDDVLSIIKNHNYGLSALMKILLEVAVGSVFSVWLETTKISSPYSMYNFLKMLVPLPAPLGLVCLGKCYLLLTSFCFVSMANGINLTDGLDGLAGGTAALAFIGMSISVLPICSGLSVFGASMAGACIGFLLHNRYKASVFMGDVGSLALGGALAAMASCTGMFLPLFISSGIFVLEAVSVVMQVSFFKTTKRLQGRGRRLFRMAPFHHHLELCGIKDPTIVAAAYVISSLSALLAGYIFYLKKKGTLPGPSLVFPFLGNVVPLVRNPTRFWETQSYLAQTSPLGISANYIIGKFVVFIRSTDLSHKVFANVRPDAFHLMIHPLGWKFFGDHNVIYKFGQDHKDLRRLLAPNFTPRALSVYVTIQQRIVAEHLARWLRLSNGTPICLRRLCRDMNLDASQNVFFGPYLSGESKERFNLDYKLFNVGLIKLPIELPGFAFRKARLAAKRLVETLGGESS</sequence>
<dbReference type="PANTHER" id="PTHR22926">
    <property type="entry name" value="PHOSPHO-N-ACETYLMURAMOYL-PENTAPEPTIDE-TRANSFERASE"/>
    <property type="match status" value="1"/>
</dbReference>
<comment type="caution">
    <text evidence="8">The sequence shown here is derived from an EMBL/GenBank/DDBJ whole genome shotgun (WGS) entry which is preliminary data.</text>
</comment>
<dbReference type="InterPro" id="IPR003524">
    <property type="entry name" value="PNAcMuramoyl-5peptid_Trfase"/>
</dbReference>
<evidence type="ECO:0008006" key="10">
    <source>
        <dbReference type="Google" id="ProtNLM"/>
    </source>
</evidence>
<evidence type="ECO:0000256" key="7">
    <source>
        <dbReference type="SAM" id="Phobius"/>
    </source>
</evidence>
<dbReference type="GO" id="GO:0005886">
    <property type="term" value="C:plasma membrane"/>
    <property type="evidence" value="ECO:0007669"/>
    <property type="project" value="TreeGrafter"/>
</dbReference>
<protein>
    <recommendedName>
        <fullName evidence="10">Phospho-N-acetylmuramoyl-pentapeptide-transferase</fullName>
    </recommendedName>
</protein>
<evidence type="ECO:0000256" key="4">
    <source>
        <dbReference type="ARBA" id="ARBA00022692"/>
    </source>
</evidence>
<reference evidence="8" key="1">
    <citation type="submission" date="2019-11" db="EMBL/GenBank/DDBJ databases">
        <authorList>
            <person name="Liu Y."/>
            <person name="Hou J."/>
            <person name="Li T.-Q."/>
            <person name="Guan C.-H."/>
            <person name="Wu X."/>
            <person name="Wu H.-Z."/>
            <person name="Ling F."/>
            <person name="Zhang R."/>
            <person name="Shi X.-G."/>
            <person name="Ren J.-P."/>
            <person name="Chen E.-F."/>
            <person name="Sun J.-M."/>
        </authorList>
    </citation>
    <scope>NUCLEOTIDE SEQUENCE</scope>
    <source>
        <strain evidence="8">Adult_tree_wgs_1</strain>
        <tissue evidence="8">Leaves</tissue>
    </source>
</reference>
<dbReference type="InterPro" id="IPR018480">
    <property type="entry name" value="PNAcMuramoyl-5peptid_Trfase_CS"/>
</dbReference>
<dbReference type="HAMAP" id="MF_00038">
    <property type="entry name" value="MraY"/>
    <property type="match status" value="1"/>
</dbReference>
<dbReference type="Pfam" id="PF00953">
    <property type="entry name" value="Glycos_transf_4"/>
    <property type="match status" value="1"/>
</dbReference>
<feature type="transmembrane region" description="Helical" evidence="7">
    <location>
        <begin position="199"/>
        <end position="220"/>
    </location>
</feature>
<evidence type="ECO:0000313" key="8">
    <source>
        <dbReference type="EMBL" id="KAF7119460.1"/>
    </source>
</evidence>
<feature type="transmembrane region" description="Helical" evidence="7">
    <location>
        <begin position="461"/>
        <end position="481"/>
    </location>
</feature>
<evidence type="ECO:0000256" key="5">
    <source>
        <dbReference type="ARBA" id="ARBA00022989"/>
    </source>
</evidence>
<feature type="transmembrane region" description="Helical" evidence="7">
    <location>
        <begin position="277"/>
        <end position="297"/>
    </location>
</feature>
<dbReference type="GO" id="GO:0071555">
    <property type="term" value="P:cell wall organization"/>
    <property type="evidence" value="ECO:0007669"/>
    <property type="project" value="TreeGrafter"/>
</dbReference>
<feature type="transmembrane region" description="Helical" evidence="7">
    <location>
        <begin position="406"/>
        <end position="426"/>
    </location>
</feature>
<keyword evidence="5 7" id="KW-1133">Transmembrane helix</keyword>
<dbReference type="Proteomes" id="UP000626092">
    <property type="component" value="Unassembled WGS sequence"/>
</dbReference>
<evidence type="ECO:0000256" key="6">
    <source>
        <dbReference type="ARBA" id="ARBA00023136"/>
    </source>
</evidence>
<dbReference type="GO" id="GO:0044038">
    <property type="term" value="P:cell wall macromolecule biosynthetic process"/>
    <property type="evidence" value="ECO:0007669"/>
    <property type="project" value="TreeGrafter"/>
</dbReference>
<gene>
    <name evidence="8" type="ORF">RHSIM_Rhsim13G0194500</name>
</gene>
<accession>A0A834FXT9</accession>
<keyword evidence="4 7" id="KW-0812">Transmembrane</keyword>
<dbReference type="EMBL" id="WJXA01000013">
    <property type="protein sequence ID" value="KAF7119460.1"/>
    <property type="molecule type" value="Genomic_DNA"/>
</dbReference>
<dbReference type="SUPFAM" id="SSF48264">
    <property type="entry name" value="Cytochrome P450"/>
    <property type="match status" value="1"/>
</dbReference>
<evidence type="ECO:0000313" key="9">
    <source>
        <dbReference type="Proteomes" id="UP000626092"/>
    </source>
</evidence>
<comment type="similarity">
    <text evidence="2">Belongs to the glycosyltransferase 4 family. MraY subfamily.</text>
</comment>
<feature type="transmembrane region" description="Helical" evidence="7">
    <location>
        <begin position="371"/>
        <end position="394"/>
    </location>
</feature>
<evidence type="ECO:0000256" key="3">
    <source>
        <dbReference type="ARBA" id="ARBA00022679"/>
    </source>
</evidence>
<evidence type="ECO:0000256" key="1">
    <source>
        <dbReference type="ARBA" id="ARBA00004141"/>
    </source>
</evidence>
<keyword evidence="3" id="KW-0808">Transferase</keyword>
<dbReference type="Gene3D" id="1.10.630.10">
    <property type="entry name" value="Cytochrome P450"/>
    <property type="match status" value="1"/>
</dbReference>
<name>A0A834FXT9_RHOSS</name>
<dbReference type="AlphaFoldDB" id="A0A834FXT9"/>
<dbReference type="Pfam" id="PF10555">
    <property type="entry name" value="MraY_sig1"/>
    <property type="match status" value="1"/>
</dbReference>
<comment type="subcellular location">
    <subcellularLocation>
        <location evidence="1">Membrane</location>
        <topology evidence="1">Multi-pass membrane protein</topology>
    </subcellularLocation>
</comment>
<feature type="transmembrane region" description="Helical" evidence="7">
    <location>
        <begin position="226"/>
        <end position="251"/>
    </location>
</feature>
<dbReference type="PROSITE" id="PS01348">
    <property type="entry name" value="MRAY_2"/>
    <property type="match status" value="1"/>
</dbReference>
<organism evidence="8 9">
    <name type="scientific">Rhododendron simsii</name>
    <name type="common">Sims's rhododendron</name>
    <dbReference type="NCBI Taxonomy" id="118357"/>
    <lineage>
        <taxon>Eukaryota</taxon>
        <taxon>Viridiplantae</taxon>
        <taxon>Streptophyta</taxon>
        <taxon>Embryophyta</taxon>
        <taxon>Tracheophyta</taxon>
        <taxon>Spermatophyta</taxon>
        <taxon>Magnoliopsida</taxon>
        <taxon>eudicotyledons</taxon>
        <taxon>Gunneridae</taxon>
        <taxon>Pentapetalae</taxon>
        <taxon>asterids</taxon>
        <taxon>Ericales</taxon>
        <taxon>Ericaceae</taxon>
        <taxon>Ericoideae</taxon>
        <taxon>Rhodoreae</taxon>
        <taxon>Rhododendron</taxon>
    </lineage>
</organism>
<keyword evidence="6 7" id="KW-0472">Membrane</keyword>
<dbReference type="NCBIfam" id="TIGR00445">
    <property type="entry name" value="mraY"/>
    <property type="match status" value="1"/>
</dbReference>
<proteinExistence type="inferred from homology"/>
<keyword evidence="9" id="KW-1185">Reference proteome</keyword>
<evidence type="ECO:0000256" key="2">
    <source>
        <dbReference type="ARBA" id="ARBA00005583"/>
    </source>
</evidence>
<dbReference type="GO" id="GO:0008963">
    <property type="term" value="F:phospho-N-acetylmuramoyl-pentapeptide-transferase activity"/>
    <property type="evidence" value="ECO:0007669"/>
    <property type="project" value="InterPro"/>
</dbReference>